<dbReference type="SUPFAM" id="SSF82199">
    <property type="entry name" value="SET domain"/>
    <property type="match status" value="1"/>
</dbReference>
<evidence type="ECO:0000313" key="4">
    <source>
        <dbReference type="Proteomes" id="UP001153069"/>
    </source>
</evidence>
<dbReference type="Gene3D" id="2.170.270.10">
    <property type="entry name" value="SET domain"/>
    <property type="match status" value="1"/>
</dbReference>
<protein>
    <recommendedName>
        <fullName evidence="2">SET domain-containing protein</fullName>
    </recommendedName>
</protein>
<dbReference type="AlphaFoldDB" id="A0A9N8EYB9"/>
<keyword evidence="4" id="KW-1185">Reference proteome</keyword>
<evidence type="ECO:0000256" key="1">
    <source>
        <dbReference type="SAM" id="SignalP"/>
    </source>
</evidence>
<proteinExistence type="predicted"/>
<dbReference type="PROSITE" id="PS50280">
    <property type="entry name" value="SET"/>
    <property type="match status" value="1"/>
</dbReference>
<evidence type="ECO:0000313" key="3">
    <source>
        <dbReference type="EMBL" id="CAB9529322.1"/>
    </source>
</evidence>
<comment type="caution">
    <text evidence="3">The sequence shown here is derived from an EMBL/GenBank/DDBJ whole genome shotgun (WGS) entry which is preliminary data.</text>
</comment>
<name>A0A9N8EYB9_9STRA</name>
<feature type="chain" id="PRO_5040302247" description="SET domain-containing protein" evidence="1">
    <location>
        <begin position="28"/>
        <end position="211"/>
    </location>
</feature>
<feature type="signal peptide" evidence="1">
    <location>
        <begin position="1"/>
        <end position="27"/>
    </location>
</feature>
<dbReference type="OrthoDB" id="44343at2759"/>
<feature type="domain" description="SET" evidence="2">
    <location>
        <begin position="72"/>
        <end position="199"/>
    </location>
</feature>
<gene>
    <name evidence="3" type="ORF">SEMRO_2464_G328470.1</name>
</gene>
<accession>A0A9N8EYB9</accession>
<dbReference type="Proteomes" id="UP001153069">
    <property type="component" value="Unassembled WGS sequence"/>
</dbReference>
<dbReference type="InterPro" id="IPR001214">
    <property type="entry name" value="SET_dom"/>
</dbReference>
<organism evidence="3 4">
    <name type="scientific">Seminavis robusta</name>
    <dbReference type="NCBI Taxonomy" id="568900"/>
    <lineage>
        <taxon>Eukaryota</taxon>
        <taxon>Sar</taxon>
        <taxon>Stramenopiles</taxon>
        <taxon>Ochrophyta</taxon>
        <taxon>Bacillariophyta</taxon>
        <taxon>Bacillariophyceae</taxon>
        <taxon>Bacillariophycidae</taxon>
        <taxon>Naviculales</taxon>
        <taxon>Naviculaceae</taxon>
        <taxon>Seminavis</taxon>
    </lineage>
</organism>
<evidence type="ECO:0000259" key="2">
    <source>
        <dbReference type="PROSITE" id="PS50280"/>
    </source>
</evidence>
<keyword evidence="1" id="KW-0732">Signal</keyword>
<dbReference type="Pfam" id="PF00856">
    <property type="entry name" value="SET"/>
    <property type="match status" value="1"/>
</dbReference>
<dbReference type="InterPro" id="IPR046341">
    <property type="entry name" value="SET_dom_sf"/>
</dbReference>
<sequence length="211" mass="23128">MFPIRSHHWRIFPLALLLIISTGTCHAWTINLPGGGRVAFDDGVLRIGQPSASNSLLIIPPADTFISEAIVQRIAIQSAGAEKGYGAFCVLEGIPQDTFLGFYPTTSKIFRDLEQPLEQPIVDNGGEYLLSIDGGVTFLDGYERAQDRTVFSPAHLNHADSNSVGCNCVRLSSSEQPSLVAFFTARDIAVGEELCFDYGSNYWRGREDEKV</sequence>
<reference evidence="3" key="1">
    <citation type="submission" date="2020-06" db="EMBL/GenBank/DDBJ databases">
        <authorList>
            <consortium name="Plant Systems Biology data submission"/>
        </authorList>
    </citation>
    <scope>NUCLEOTIDE SEQUENCE</scope>
    <source>
        <strain evidence="3">D6</strain>
    </source>
</reference>
<dbReference type="EMBL" id="CAICTM010002462">
    <property type="protein sequence ID" value="CAB9529322.1"/>
    <property type="molecule type" value="Genomic_DNA"/>
</dbReference>